<feature type="domain" description="Terpene synthase N-terminal" evidence="5">
    <location>
        <begin position="137"/>
        <end position="333"/>
    </location>
</feature>
<feature type="non-terminal residue" evidence="7">
    <location>
        <position position="1"/>
    </location>
</feature>
<reference evidence="7 8" key="1">
    <citation type="submission" date="2017-09" db="EMBL/GenBank/DDBJ databases">
        <title>WGS assembly of Aquilegia coerulea Goldsmith.</title>
        <authorList>
            <person name="Hodges S."/>
            <person name="Kramer E."/>
            <person name="Nordborg M."/>
            <person name="Tomkins J."/>
            <person name="Borevitz J."/>
            <person name="Derieg N."/>
            <person name="Yan J."/>
            <person name="Mihaltcheva S."/>
            <person name="Hayes R.D."/>
            <person name="Rokhsar D."/>
        </authorList>
    </citation>
    <scope>NUCLEOTIDE SEQUENCE [LARGE SCALE GENOMIC DNA]</scope>
    <source>
        <strain evidence="8">cv. Goldsmith</strain>
    </source>
</reference>
<dbReference type="InterPro" id="IPR005630">
    <property type="entry name" value="Terpene_synthase_metal-bd"/>
</dbReference>
<evidence type="ECO:0000259" key="5">
    <source>
        <dbReference type="Pfam" id="PF01397"/>
    </source>
</evidence>
<evidence type="ECO:0000259" key="6">
    <source>
        <dbReference type="Pfam" id="PF03936"/>
    </source>
</evidence>
<dbReference type="Gene3D" id="1.50.10.160">
    <property type="match status" value="1"/>
</dbReference>
<comment type="cofactor">
    <cofactor evidence="1">
        <name>Mg(2+)</name>
        <dbReference type="ChEBI" id="CHEBI:18420"/>
    </cofactor>
</comment>
<dbReference type="OrthoDB" id="2343925at2759"/>
<sequence>CLSWLLENQLSDGSWGLTDRHPLLVKDTLASTLASILALKRWNIGEEHVNKGLRFITSNFASVTDEKQQTPIGFDIIFPGMIENVQKMGINLHLRPTALNSIMHKRDLELKRGTDSTSEGSKLYLAYVAEGLGNGHDWNELLKYQRKNGSLFNSPSTTAAAAAQLQDSNCLRYLRSVVGRYGNAVPTAYPLDIYTQLCLVDSLESLGIARHFTSEIKSVLDKTYSCWLMNDEEIFLDISTCAMAFRILRMHGYDISSDVLAQFNEEGFSNTLAGYLKDTGAVLELHRASQFVLPDELFLDEQKSWSSEFLKDELSKGSMHANKLSECISKEVNVALKHPYYANMHRPENRRSIENYDTNNLRILKTSYRPINFDGKDIITLAVEDFNLCQMIHRKELKEVERWVKENRLDKLAFARQKEVFCYLSAAATMFAPELSAARLSWAKNAFLTAQVDDLYDGGGSREERINLIELLEKWDGVSATDICSETVEILFYALQNTINEVGAKAIKWQHRDVTKHVVEIWLDLIKSNMKEAEWVINKIVPTINEYNANSYTSFACGPIVLPALYFIGPHLSDEVARSHEYHNLFKVMSICGRNYNDYQGFKREAEEGSFNGVHVLLHHDTDVSTVEEAGIKMRAIAESSTRELMKLVLQTKGSAVPRACKDIFWNMCRIFHLFYANTDGFSSAEEMIKDAKAVLFIPIFIYFHFAKTLYRPEAINLSELLSKSTFPVKTSEPSFCQKYVSPDNVPYTIGKLRESSFQPKRQIAIRSTNYKVMSVFLQRVKTEQQFSTSTKIVKSKPTRMPISINHNSNYQCATIV</sequence>
<evidence type="ECO:0000256" key="4">
    <source>
        <dbReference type="ARBA" id="ARBA00023239"/>
    </source>
</evidence>
<dbReference type="GO" id="GO:0000287">
    <property type="term" value="F:magnesium ion binding"/>
    <property type="evidence" value="ECO:0007669"/>
    <property type="project" value="InterPro"/>
</dbReference>
<evidence type="ECO:0000256" key="1">
    <source>
        <dbReference type="ARBA" id="ARBA00001946"/>
    </source>
</evidence>
<name>A0A2G5D3I2_AQUCA</name>
<dbReference type="PANTHER" id="PTHR31739:SF3">
    <property type="entry name" value="ENT-KAUR-16-ENE SYNTHASE, CHLOROPLASTIC"/>
    <property type="match status" value="1"/>
</dbReference>
<keyword evidence="4" id="KW-0456">Lyase</keyword>
<dbReference type="PANTHER" id="PTHR31739">
    <property type="entry name" value="ENT-COPALYL DIPHOSPHATE SYNTHASE, CHLOROPLASTIC"/>
    <property type="match status" value="1"/>
</dbReference>
<accession>A0A2G5D3I2</accession>
<evidence type="ECO:0000313" key="7">
    <source>
        <dbReference type="EMBL" id="PIA38080.1"/>
    </source>
</evidence>
<dbReference type="AlphaFoldDB" id="A0A2G5D3I2"/>
<dbReference type="GO" id="GO:0016102">
    <property type="term" value="P:diterpenoid biosynthetic process"/>
    <property type="evidence" value="ECO:0007669"/>
    <property type="project" value="InterPro"/>
</dbReference>
<evidence type="ECO:0008006" key="9">
    <source>
        <dbReference type="Google" id="ProtNLM"/>
    </source>
</evidence>
<dbReference type="FunFam" id="1.10.600.10:FF:000005">
    <property type="entry name" value="Ent-kaur-16-ene synthase, chloroplastic"/>
    <property type="match status" value="1"/>
</dbReference>
<dbReference type="InterPro" id="IPR044814">
    <property type="entry name" value="Terpene_cyclase_plant_C1"/>
</dbReference>
<dbReference type="InterPro" id="IPR001906">
    <property type="entry name" value="Terpene_synth_N"/>
</dbReference>
<dbReference type="CDD" id="cd00684">
    <property type="entry name" value="Terpene_cyclase_plant_C1"/>
    <property type="match status" value="1"/>
</dbReference>
<dbReference type="InterPro" id="IPR050148">
    <property type="entry name" value="Terpene_synthase-like"/>
</dbReference>
<dbReference type="Gene3D" id="1.10.600.10">
    <property type="entry name" value="Farnesyl Diphosphate Synthase"/>
    <property type="match status" value="1"/>
</dbReference>
<dbReference type="InterPro" id="IPR008949">
    <property type="entry name" value="Isoprenoid_synthase_dom_sf"/>
</dbReference>
<dbReference type="Proteomes" id="UP000230069">
    <property type="component" value="Unassembled WGS sequence"/>
</dbReference>
<dbReference type="Pfam" id="PF03936">
    <property type="entry name" value="Terpene_synth_C"/>
    <property type="match status" value="1"/>
</dbReference>
<dbReference type="FunCoup" id="A0A2G5D3I2">
    <property type="interactions" value="277"/>
</dbReference>
<dbReference type="InParanoid" id="A0A2G5D3I2"/>
<dbReference type="InterPro" id="IPR036965">
    <property type="entry name" value="Terpene_synth_N_sf"/>
</dbReference>
<organism evidence="7 8">
    <name type="scientific">Aquilegia coerulea</name>
    <name type="common">Rocky mountain columbine</name>
    <dbReference type="NCBI Taxonomy" id="218851"/>
    <lineage>
        <taxon>Eukaryota</taxon>
        <taxon>Viridiplantae</taxon>
        <taxon>Streptophyta</taxon>
        <taxon>Embryophyta</taxon>
        <taxon>Tracheophyta</taxon>
        <taxon>Spermatophyta</taxon>
        <taxon>Magnoliopsida</taxon>
        <taxon>Ranunculales</taxon>
        <taxon>Ranunculaceae</taxon>
        <taxon>Thalictroideae</taxon>
        <taxon>Aquilegia</taxon>
    </lineage>
</organism>
<dbReference type="Pfam" id="PF01397">
    <property type="entry name" value="Terpene_synth"/>
    <property type="match status" value="1"/>
</dbReference>
<keyword evidence="2" id="KW-0479">Metal-binding</keyword>
<dbReference type="SUPFAM" id="SSF48576">
    <property type="entry name" value="Terpenoid synthases"/>
    <property type="match status" value="1"/>
</dbReference>
<evidence type="ECO:0000256" key="2">
    <source>
        <dbReference type="ARBA" id="ARBA00022723"/>
    </source>
</evidence>
<dbReference type="SUPFAM" id="SSF48239">
    <property type="entry name" value="Terpenoid cyclases/Protein prenyltransferases"/>
    <property type="match status" value="2"/>
</dbReference>
<proteinExistence type="predicted"/>
<keyword evidence="3" id="KW-0460">Magnesium</keyword>
<dbReference type="STRING" id="218851.A0A2G5D3I2"/>
<dbReference type="FunFam" id="1.50.10.130:FF:000002">
    <property type="entry name" value="Ent-copalyl diphosphate synthase, chloroplastic"/>
    <property type="match status" value="1"/>
</dbReference>
<dbReference type="EMBL" id="KZ305045">
    <property type="protein sequence ID" value="PIA38080.1"/>
    <property type="molecule type" value="Genomic_DNA"/>
</dbReference>
<dbReference type="GO" id="GO:0010333">
    <property type="term" value="F:terpene synthase activity"/>
    <property type="evidence" value="ECO:0007669"/>
    <property type="project" value="InterPro"/>
</dbReference>
<keyword evidence="8" id="KW-1185">Reference proteome</keyword>
<evidence type="ECO:0000256" key="3">
    <source>
        <dbReference type="ARBA" id="ARBA00022842"/>
    </source>
</evidence>
<dbReference type="Gene3D" id="1.50.10.130">
    <property type="entry name" value="Terpene synthase, N-terminal domain"/>
    <property type="match status" value="1"/>
</dbReference>
<dbReference type="InterPro" id="IPR008930">
    <property type="entry name" value="Terpenoid_cyclase/PrenylTrfase"/>
</dbReference>
<protein>
    <recommendedName>
        <fullName evidence="9">Ent-kaurene synthase</fullName>
    </recommendedName>
</protein>
<evidence type="ECO:0000313" key="8">
    <source>
        <dbReference type="Proteomes" id="UP000230069"/>
    </source>
</evidence>
<gene>
    <name evidence="7" type="ORF">AQUCO_02800017v1</name>
</gene>
<dbReference type="SFLD" id="SFLDG01014">
    <property type="entry name" value="Terpene_Cyclase_Like_1_N-term"/>
    <property type="match status" value="1"/>
</dbReference>
<feature type="domain" description="Terpene synthase metal-binding" evidence="6">
    <location>
        <begin position="405"/>
        <end position="643"/>
    </location>
</feature>